<dbReference type="PANTHER" id="PTHR37574:SF1">
    <property type="entry name" value="LIPASE B"/>
    <property type="match status" value="1"/>
</dbReference>
<dbReference type="OrthoDB" id="4605274at2759"/>
<keyword evidence="2" id="KW-1185">Reference proteome</keyword>
<evidence type="ECO:0008006" key="3">
    <source>
        <dbReference type="Google" id="ProtNLM"/>
    </source>
</evidence>
<dbReference type="AlphaFoldDB" id="A0A9W4HKK4"/>
<dbReference type="GO" id="GO:0017000">
    <property type="term" value="P:antibiotic biosynthetic process"/>
    <property type="evidence" value="ECO:0007669"/>
    <property type="project" value="UniProtKB-ARBA"/>
</dbReference>
<proteinExistence type="predicted"/>
<reference evidence="1" key="1">
    <citation type="submission" date="2021-07" db="EMBL/GenBank/DDBJ databases">
        <authorList>
            <person name="Branca A.L. A."/>
        </authorList>
    </citation>
    <scope>NUCLEOTIDE SEQUENCE</scope>
</reference>
<dbReference type="SUPFAM" id="SSF53474">
    <property type="entry name" value="alpha/beta-Hydrolases"/>
    <property type="match status" value="1"/>
</dbReference>
<dbReference type="GO" id="GO:0072330">
    <property type="term" value="P:monocarboxylic acid biosynthetic process"/>
    <property type="evidence" value="ECO:0007669"/>
    <property type="project" value="UniProtKB-ARBA"/>
</dbReference>
<comment type="caution">
    <text evidence="1">The sequence shown here is derived from an EMBL/GenBank/DDBJ whole genome shotgun (WGS) entry which is preliminary data.</text>
</comment>
<dbReference type="Gene3D" id="3.40.50.1820">
    <property type="entry name" value="alpha/beta hydrolase"/>
    <property type="match status" value="1"/>
</dbReference>
<organism evidence="1 2">
    <name type="scientific">Penicillium olsonii</name>
    <dbReference type="NCBI Taxonomy" id="99116"/>
    <lineage>
        <taxon>Eukaryota</taxon>
        <taxon>Fungi</taxon>
        <taxon>Dikarya</taxon>
        <taxon>Ascomycota</taxon>
        <taxon>Pezizomycotina</taxon>
        <taxon>Eurotiomycetes</taxon>
        <taxon>Eurotiomycetidae</taxon>
        <taxon>Eurotiales</taxon>
        <taxon>Aspergillaceae</taxon>
        <taxon>Penicillium</taxon>
    </lineage>
</organism>
<dbReference type="PANTHER" id="PTHR37574">
    <property type="entry name" value="LIPASE B"/>
    <property type="match status" value="1"/>
</dbReference>
<dbReference type="EMBL" id="CAJVOS010000016">
    <property type="protein sequence ID" value="CAG8043188.1"/>
    <property type="molecule type" value="Genomic_DNA"/>
</dbReference>
<dbReference type="Proteomes" id="UP001153618">
    <property type="component" value="Unassembled WGS sequence"/>
</dbReference>
<name>A0A9W4HKK4_PENOL</name>
<protein>
    <recommendedName>
        <fullName evidence="3">Lipase B</fullName>
    </recommendedName>
</protein>
<evidence type="ECO:0000313" key="2">
    <source>
        <dbReference type="Proteomes" id="UP001153618"/>
    </source>
</evidence>
<sequence>MRLLYFLLSTAMCNPLFRREALDIPEILEVLDSSLYTNKDTAQQVFQLSSLISDITSGKINPVQSINEGLTLLSKIPNTTSLERAIAIVSAGLVPSNITTIFNPNPINSYNNTNPPPKTPIYPKSTTDAPYDIPEPNLRSAIYIPPTFTCTKIPILLVPGTADPAGLTFSFSYSRLLETNTTNPVWVNIPDNSLSDIQDNAQYIAYAINYLSTQCGRSIGVLGWSQGALDIQWVLKYWPSTRSVVSDFLAVSADFHGTRVQSLCVLDEALCTPAIRQQGYESGFVRALRDGGDSAFVPTTSIYSDVDFVVQPQSGEGASGLLGDARGVGVSNTQVQVVCAGEAGGGFYSHSGMLVHPLAYALFLDALGHEGPGRVERIDLGVCRDSLAPGLGLGDFLGMEAVSDVLGPIEVLLYGESSGREPVLKDYVHEWLEIEIQGEKVL</sequence>
<gene>
    <name evidence="1" type="ORF">POLS_LOCUS3041</name>
</gene>
<dbReference type="InterPro" id="IPR029058">
    <property type="entry name" value="AB_hydrolase_fold"/>
</dbReference>
<accession>A0A9W4HKK4</accession>
<dbReference type="InterPro" id="IPR053228">
    <property type="entry name" value="Stereospecific_Lipase"/>
</dbReference>
<evidence type="ECO:0000313" key="1">
    <source>
        <dbReference type="EMBL" id="CAG8043188.1"/>
    </source>
</evidence>